<organism evidence="2 3">
    <name type="scientific">Peribacillus huizhouensis</name>
    <dbReference type="NCBI Taxonomy" id="1501239"/>
    <lineage>
        <taxon>Bacteria</taxon>
        <taxon>Bacillati</taxon>
        <taxon>Bacillota</taxon>
        <taxon>Bacilli</taxon>
        <taxon>Bacillales</taxon>
        <taxon>Bacillaceae</taxon>
        <taxon>Peribacillus</taxon>
    </lineage>
</organism>
<accession>A0ABR6CXL2</accession>
<reference evidence="2 3" key="1">
    <citation type="submission" date="2020-08" db="EMBL/GenBank/DDBJ databases">
        <title>Genomic Encyclopedia of Type Strains, Phase IV (KMG-IV): sequencing the most valuable type-strain genomes for metagenomic binning, comparative biology and taxonomic classification.</title>
        <authorList>
            <person name="Goeker M."/>
        </authorList>
    </citation>
    <scope>NUCLEOTIDE SEQUENCE [LARGE SCALE GENOMIC DNA]</scope>
    <source>
        <strain evidence="2 3">DSM 105481</strain>
    </source>
</reference>
<comment type="caution">
    <text evidence="2">The sequence shown here is derived from an EMBL/GenBank/DDBJ whole genome shotgun (WGS) entry which is preliminary data.</text>
</comment>
<feature type="region of interest" description="Disordered" evidence="1">
    <location>
        <begin position="1"/>
        <end position="24"/>
    </location>
</feature>
<feature type="region of interest" description="Disordered" evidence="1">
    <location>
        <begin position="58"/>
        <end position="78"/>
    </location>
</feature>
<keyword evidence="3" id="KW-1185">Reference proteome</keyword>
<evidence type="ECO:0000313" key="3">
    <source>
        <dbReference type="Proteomes" id="UP000626697"/>
    </source>
</evidence>
<dbReference type="EMBL" id="JACJHX010000042">
    <property type="protein sequence ID" value="MBA9029428.1"/>
    <property type="molecule type" value="Genomic_DNA"/>
</dbReference>
<name>A0ABR6CXL2_9BACI</name>
<gene>
    <name evidence="2" type="ORF">HNP81_004840</name>
</gene>
<proteinExistence type="predicted"/>
<evidence type="ECO:0000256" key="1">
    <source>
        <dbReference type="SAM" id="MobiDB-lite"/>
    </source>
</evidence>
<protein>
    <submittedName>
        <fullName evidence="2">Uncharacterized protein</fullName>
    </submittedName>
</protein>
<dbReference type="Proteomes" id="UP000626697">
    <property type="component" value="Unassembled WGS sequence"/>
</dbReference>
<sequence>MSYPLPPIGDVPQHQLPKPLPPIGHVPPPVPVPQACKQGYVWREAVPGDFVCVTPQTRDETASENVLGPSHQEPGGGDTCKLGFVWRETRPSDHVCVPPNRRERARVDNELAAVRMLYPPDAPSNGIRVWDEYDGSDNHVIYKVFGTFIPNGKVAFYAYDEAYYPPAPGLIPLNKFSTDDNGLVVGFIGHSLARRDTFYRFPCSSYNYDAQQLRSAPIIVVDEKSGIVSNAGKLKIPTPHCQWWPPNEF</sequence>
<evidence type="ECO:0000313" key="2">
    <source>
        <dbReference type="EMBL" id="MBA9029428.1"/>
    </source>
</evidence>